<dbReference type="EMBL" id="CP046565">
    <property type="protein sequence ID" value="QJD28619.1"/>
    <property type="molecule type" value="Genomic_DNA"/>
</dbReference>
<reference evidence="3" key="1">
    <citation type="submission" date="2019-12" db="EMBL/GenBank/DDBJ databases">
        <authorList>
            <person name="Awala S.I."/>
            <person name="Rhee S.K."/>
        </authorList>
    </citation>
    <scope>NUCLEOTIDE SEQUENCE [LARGE SCALE GENOMIC DNA]</scope>
    <source>
        <strain evidence="3">IM1</strain>
    </source>
</reference>
<dbReference type="KEGG" id="metu:GNH96_00645"/>
<organism evidence="2 3">
    <name type="scientific">Methylococcus geothermalis</name>
    <dbReference type="NCBI Taxonomy" id="2681310"/>
    <lineage>
        <taxon>Bacteria</taxon>
        <taxon>Pseudomonadati</taxon>
        <taxon>Pseudomonadota</taxon>
        <taxon>Gammaproteobacteria</taxon>
        <taxon>Methylococcales</taxon>
        <taxon>Methylococcaceae</taxon>
        <taxon>Methylococcus</taxon>
    </lineage>
</organism>
<evidence type="ECO:0000256" key="1">
    <source>
        <dbReference type="SAM" id="MobiDB-lite"/>
    </source>
</evidence>
<proteinExistence type="predicted"/>
<evidence type="ECO:0000313" key="3">
    <source>
        <dbReference type="Proteomes" id="UP000503004"/>
    </source>
</evidence>
<evidence type="ECO:0000313" key="2">
    <source>
        <dbReference type="EMBL" id="QJD28619.1"/>
    </source>
</evidence>
<gene>
    <name evidence="2" type="ORF">GNH96_00645</name>
</gene>
<accession>A0A858Q451</accession>
<sequence>MTADRRVTLFHASSSRSTGTFMLPEELAEPTTSCRFSNLTAGEQHEPGFLADLDPESGRAPPIGDPLRGP</sequence>
<keyword evidence="3" id="KW-1185">Reference proteome</keyword>
<protein>
    <submittedName>
        <fullName evidence="2">Uncharacterized protein</fullName>
    </submittedName>
</protein>
<dbReference type="AlphaFoldDB" id="A0A858Q451"/>
<dbReference type="Proteomes" id="UP000503004">
    <property type="component" value="Chromosome"/>
</dbReference>
<name>A0A858Q451_9GAMM</name>
<dbReference type="RefSeq" id="WP_169601338.1">
    <property type="nucleotide sequence ID" value="NZ_CP046565.1"/>
</dbReference>
<feature type="region of interest" description="Disordered" evidence="1">
    <location>
        <begin position="43"/>
        <end position="70"/>
    </location>
</feature>